<dbReference type="GO" id="GO:0003677">
    <property type="term" value="F:DNA binding"/>
    <property type="evidence" value="ECO:0007669"/>
    <property type="project" value="InterPro"/>
</dbReference>
<dbReference type="Gene3D" id="1.10.260.40">
    <property type="entry name" value="lambda repressor-like DNA-binding domains"/>
    <property type="match status" value="1"/>
</dbReference>
<sequence length="45" mass="5095">MKISYISVKGFKIRTLRIKQGYTIRDLAKLAGVHYSTIALIEKGI</sequence>
<proteinExistence type="predicted"/>
<dbReference type="CDD" id="cd00093">
    <property type="entry name" value="HTH_XRE"/>
    <property type="match status" value="1"/>
</dbReference>
<gene>
    <name evidence="2" type="ORF">ELD05_05670</name>
</gene>
<evidence type="ECO:0000313" key="3">
    <source>
        <dbReference type="Proteomes" id="UP000282930"/>
    </source>
</evidence>
<accession>A0A3T0D539</accession>
<dbReference type="EMBL" id="CP034791">
    <property type="protein sequence ID" value="AZT90169.1"/>
    <property type="molecule type" value="Genomic_DNA"/>
</dbReference>
<dbReference type="AlphaFoldDB" id="A0A3T0D539"/>
<dbReference type="KEGG" id="ccha:ELD05_05670"/>
<feature type="domain" description="HTH cro/C1-type" evidence="1">
    <location>
        <begin position="13"/>
        <end position="44"/>
    </location>
</feature>
<organism evidence="2 3">
    <name type="scientific">Caldicellulosiruptor changbaiensis</name>
    <dbReference type="NCBI Taxonomy" id="1222016"/>
    <lineage>
        <taxon>Bacteria</taxon>
        <taxon>Bacillati</taxon>
        <taxon>Bacillota</taxon>
        <taxon>Bacillota incertae sedis</taxon>
        <taxon>Caldicellulosiruptorales</taxon>
        <taxon>Caldicellulosiruptoraceae</taxon>
        <taxon>Caldicellulosiruptor</taxon>
    </lineage>
</organism>
<dbReference type="InterPro" id="IPR001387">
    <property type="entry name" value="Cro/C1-type_HTH"/>
</dbReference>
<dbReference type="InterPro" id="IPR010982">
    <property type="entry name" value="Lambda_DNA-bd_dom_sf"/>
</dbReference>
<protein>
    <submittedName>
        <fullName evidence="2">XRE family transcriptional regulator</fullName>
    </submittedName>
</protein>
<dbReference type="PROSITE" id="PS50943">
    <property type="entry name" value="HTH_CROC1"/>
    <property type="match status" value="1"/>
</dbReference>
<evidence type="ECO:0000259" key="1">
    <source>
        <dbReference type="PROSITE" id="PS50943"/>
    </source>
</evidence>
<keyword evidence="3" id="KW-1185">Reference proteome</keyword>
<dbReference type="SUPFAM" id="SSF47413">
    <property type="entry name" value="lambda repressor-like DNA-binding domains"/>
    <property type="match status" value="1"/>
</dbReference>
<dbReference type="RefSeq" id="WP_127351668.1">
    <property type="nucleotide sequence ID" value="NZ_CP034791.1"/>
</dbReference>
<dbReference type="Pfam" id="PF01381">
    <property type="entry name" value="HTH_3"/>
    <property type="match status" value="1"/>
</dbReference>
<name>A0A3T0D539_9FIRM</name>
<dbReference type="Proteomes" id="UP000282930">
    <property type="component" value="Chromosome"/>
</dbReference>
<evidence type="ECO:0000313" key="2">
    <source>
        <dbReference type="EMBL" id="AZT90169.1"/>
    </source>
</evidence>
<reference evidence="2 3" key="1">
    <citation type="submission" date="2018-12" db="EMBL/GenBank/DDBJ databases">
        <title>Genome sequence from the cellulolytic species, Caldicellulosiruptor changbaiensis.</title>
        <authorList>
            <person name="Blumer-Schuette S.E."/>
            <person name="Mendoza C."/>
        </authorList>
    </citation>
    <scope>NUCLEOTIDE SEQUENCE [LARGE SCALE GENOMIC DNA]</scope>
    <source>
        <strain evidence="2 3">CBS-Z</strain>
    </source>
</reference>